<feature type="binding site" evidence="7">
    <location>
        <position position="91"/>
    </location>
    <ligand>
        <name>Mg(2+)</name>
        <dbReference type="ChEBI" id="CHEBI:18420"/>
        <label>1</label>
        <note>catalytic</note>
    </ligand>
</feature>
<keyword evidence="4 7" id="KW-0479">Metal-binding</keyword>
<proteinExistence type="predicted"/>
<dbReference type="RefSeq" id="WP_110393985.1">
    <property type="nucleotide sequence ID" value="NZ_JADIJL010000013.1"/>
</dbReference>
<feature type="binding site" evidence="7">
    <location>
        <position position="89"/>
    </location>
    <ligand>
        <name>Mg(2+)</name>
        <dbReference type="ChEBI" id="CHEBI:18420"/>
        <label>1</label>
        <note>catalytic</note>
    </ligand>
</feature>
<dbReference type="AlphaFoldDB" id="A0A2V3W4M6"/>
<evidence type="ECO:0000256" key="1">
    <source>
        <dbReference type="ARBA" id="ARBA00001033"/>
    </source>
</evidence>
<evidence type="ECO:0000256" key="5">
    <source>
        <dbReference type="ARBA" id="ARBA00022801"/>
    </source>
</evidence>
<dbReference type="GO" id="GO:0007165">
    <property type="term" value="P:signal transduction"/>
    <property type="evidence" value="ECO:0007669"/>
    <property type="project" value="TreeGrafter"/>
</dbReference>
<dbReference type="InterPro" id="IPR020550">
    <property type="entry name" value="Inositol_monophosphatase_CS"/>
</dbReference>
<name>A0A2V3W4M6_9BACI</name>
<organism evidence="8 9">
    <name type="scientific">Pseudogracilibacillus auburnensis</name>
    <dbReference type="NCBI Taxonomy" id="1494959"/>
    <lineage>
        <taxon>Bacteria</taxon>
        <taxon>Bacillati</taxon>
        <taxon>Bacillota</taxon>
        <taxon>Bacilli</taxon>
        <taxon>Bacillales</taxon>
        <taxon>Bacillaceae</taxon>
        <taxon>Pseudogracilibacillus</taxon>
    </lineage>
</organism>
<keyword evidence="5" id="KW-0378">Hydrolase</keyword>
<dbReference type="InterPro" id="IPR000760">
    <property type="entry name" value="Inositol_monophosphatase-like"/>
</dbReference>
<reference evidence="8 9" key="1">
    <citation type="submission" date="2018-05" db="EMBL/GenBank/DDBJ databases">
        <title>Genomic Encyclopedia of Type Strains, Phase IV (KMG-IV): sequencing the most valuable type-strain genomes for metagenomic binning, comparative biology and taxonomic classification.</title>
        <authorList>
            <person name="Goeker M."/>
        </authorList>
    </citation>
    <scope>NUCLEOTIDE SEQUENCE [LARGE SCALE GENOMIC DNA]</scope>
    <source>
        <strain evidence="8 9">DSM 28556</strain>
    </source>
</reference>
<dbReference type="GO" id="GO:0046854">
    <property type="term" value="P:phosphatidylinositol phosphate biosynthetic process"/>
    <property type="evidence" value="ECO:0007669"/>
    <property type="project" value="InterPro"/>
</dbReference>
<comment type="cofactor">
    <cofactor evidence="2 7">
        <name>Mg(2+)</name>
        <dbReference type="ChEBI" id="CHEBI:18420"/>
    </cofactor>
</comment>
<evidence type="ECO:0000256" key="2">
    <source>
        <dbReference type="ARBA" id="ARBA00001946"/>
    </source>
</evidence>
<gene>
    <name evidence="8" type="ORF">DFR56_10223</name>
</gene>
<accession>A0A2V3W4M6</accession>
<dbReference type="PRINTS" id="PR00377">
    <property type="entry name" value="IMPHPHTASES"/>
</dbReference>
<keyword evidence="6 7" id="KW-0460">Magnesium</keyword>
<dbReference type="Gene3D" id="3.30.540.10">
    <property type="entry name" value="Fructose-1,6-Bisphosphatase, subunit A, domain 1"/>
    <property type="match status" value="1"/>
</dbReference>
<evidence type="ECO:0000313" key="8">
    <source>
        <dbReference type="EMBL" id="PXW89247.1"/>
    </source>
</evidence>
<protein>
    <recommendedName>
        <fullName evidence="3">inositol-phosphate phosphatase</fullName>
        <ecNumber evidence="3">3.1.3.25</ecNumber>
    </recommendedName>
</protein>
<evidence type="ECO:0000313" key="9">
    <source>
        <dbReference type="Proteomes" id="UP000247978"/>
    </source>
</evidence>
<dbReference type="GO" id="GO:0046872">
    <property type="term" value="F:metal ion binding"/>
    <property type="evidence" value="ECO:0007669"/>
    <property type="project" value="UniProtKB-KW"/>
</dbReference>
<evidence type="ECO:0000256" key="7">
    <source>
        <dbReference type="PIRSR" id="PIRSR600760-2"/>
    </source>
</evidence>
<dbReference type="PANTHER" id="PTHR20854:SF4">
    <property type="entry name" value="INOSITOL-1-MONOPHOSPHATASE-RELATED"/>
    <property type="match status" value="1"/>
</dbReference>
<evidence type="ECO:0000256" key="6">
    <source>
        <dbReference type="ARBA" id="ARBA00022842"/>
    </source>
</evidence>
<dbReference type="PROSITE" id="PS00630">
    <property type="entry name" value="IMP_2"/>
    <property type="match status" value="1"/>
</dbReference>
<dbReference type="PANTHER" id="PTHR20854">
    <property type="entry name" value="INOSITOL MONOPHOSPHATASE"/>
    <property type="match status" value="1"/>
</dbReference>
<dbReference type="Pfam" id="PF00459">
    <property type="entry name" value="Inositol_P"/>
    <property type="match status" value="1"/>
</dbReference>
<dbReference type="Gene3D" id="3.40.190.80">
    <property type="match status" value="1"/>
</dbReference>
<dbReference type="PROSITE" id="PS00629">
    <property type="entry name" value="IMP_1"/>
    <property type="match status" value="1"/>
</dbReference>
<feature type="binding site" evidence="7">
    <location>
        <position position="71"/>
    </location>
    <ligand>
        <name>Mg(2+)</name>
        <dbReference type="ChEBI" id="CHEBI:18420"/>
        <label>1</label>
        <note>catalytic</note>
    </ligand>
</feature>
<dbReference type="EC" id="3.1.3.25" evidence="3"/>
<dbReference type="GO" id="GO:0006020">
    <property type="term" value="P:inositol metabolic process"/>
    <property type="evidence" value="ECO:0007669"/>
    <property type="project" value="TreeGrafter"/>
</dbReference>
<evidence type="ECO:0000256" key="4">
    <source>
        <dbReference type="ARBA" id="ARBA00022723"/>
    </source>
</evidence>
<dbReference type="InterPro" id="IPR020583">
    <property type="entry name" value="Inositol_monoP_metal-BS"/>
</dbReference>
<dbReference type="CDD" id="cd01637">
    <property type="entry name" value="IMPase_like"/>
    <property type="match status" value="1"/>
</dbReference>
<keyword evidence="9" id="KW-1185">Reference proteome</keyword>
<dbReference type="FunFam" id="3.30.540.10:FF:000003">
    <property type="entry name" value="Inositol-1-monophosphatase"/>
    <property type="match status" value="1"/>
</dbReference>
<sequence length="269" mass="30750">MDVITREILFNRVRSWVLEAGALIRKKMHDPLTIDTKSNPKDLVTEMDREVEFFFASKIKAYYPEHLLLSEEGYGDTLSDVHGTVWVLDPIDGTMNFVHQKQNFAISLGIYYEGIGEIGLIYDVMRNNLYSAMRNNGAYKNDRQLKKLNKDLQLNHSIICLNHHWLAKNSLVDERVMQQLIKDVRGTRTYGSAALEFAYVAEGAADAYITMRLEPWDIAAGRIIVREVGAMITNIYGEEVGMLERSSILTCNPTIHKTLIKDYICKAKK</sequence>
<dbReference type="OrthoDB" id="9772456at2"/>
<dbReference type="EMBL" id="QJJQ01000002">
    <property type="protein sequence ID" value="PXW89247.1"/>
    <property type="molecule type" value="Genomic_DNA"/>
</dbReference>
<feature type="binding site" evidence="7">
    <location>
        <position position="217"/>
    </location>
    <ligand>
        <name>Mg(2+)</name>
        <dbReference type="ChEBI" id="CHEBI:18420"/>
        <label>1</label>
        <note>catalytic</note>
    </ligand>
</feature>
<dbReference type="SUPFAM" id="SSF56655">
    <property type="entry name" value="Carbohydrate phosphatase"/>
    <property type="match status" value="1"/>
</dbReference>
<comment type="caution">
    <text evidence="8">The sequence shown here is derived from an EMBL/GenBank/DDBJ whole genome shotgun (WGS) entry which is preliminary data.</text>
</comment>
<comment type="catalytic activity">
    <reaction evidence="1">
        <text>a myo-inositol phosphate + H2O = myo-inositol + phosphate</text>
        <dbReference type="Rhea" id="RHEA:24056"/>
        <dbReference type="ChEBI" id="CHEBI:15377"/>
        <dbReference type="ChEBI" id="CHEBI:17268"/>
        <dbReference type="ChEBI" id="CHEBI:43474"/>
        <dbReference type="ChEBI" id="CHEBI:84139"/>
        <dbReference type="EC" id="3.1.3.25"/>
    </reaction>
</comment>
<evidence type="ECO:0000256" key="3">
    <source>
        <dbReference type="ARBA" id="ARBA00013106"/>
    </source>
</evidence>
<dbReference type="GO" id="GO:0008934">
    <property type="term" value="F:inositol monophosphate 1-phosphatase activity"/>
    <property type="evidence" value="ECO:0007669"/>
    <property type="project" value="TreeGrafter"/>
</dbReference>
<dbReference type="FunFam" id="3.40.190.80:FF:000020">
    <property type="entry name" value="Fructose-1,6-bisphosphatase/inositol-1-monophosphatase"/>
    <property type="match status" value="1"/>
</dbReference>
<feature type="binding site" evidence="7">
    <location>
        <position position="92"/>
    </location>
    <ligand>
        <name>Mg(2+)</name>
        <dbReference type="ChEBI" id="CHEBI:18420"/>
        <label>1</label>
        <note>catalytic</note>
    </ligand>
</feature>
<dbReference type="Proteomes" id="UP000247978">
    <property type="component" value="Unassembled WGS sequence"/>
</dbReference>